<comment type="subunit">
    <text evidence="9">The complex comprises the extracytoplasmic solute receptor protein and the two transmembrane proteins.</text>
</comment>
<evidence type="ECO:0000259" key="10">
    <source>
        <dbReference type="Pfam" id="PF04290"/>
    </source>
</evidence>
<keyword evidence="7 9" id="KW-0472">Membrane</keyword>
<dbReference type="EMBL" id="JARHUD010000006">
    <property type="protein sequence ID" value="MDF2096421.1"/>
    <property type="molecule type" value="Genomic_DNA"/>
</dbReference>
<proteinExistence type="inferred from homology"/>
<comment type="subcellular location">
    <subcellularLocation>
        <location evidence="1 9">Cell inner membrane</location>
        <topology evidence="1 9">Multi-pass membrane protein</topology>
    </subcellularLocation>
</comment>
<dbReference type="PANTHER" id="PTHR35011:SF2">
    <property type="entry name" value="2,3-DIKETO-L-GULONATE TRAP TRANSPORTER SMALL PERMEASE PROTEIN YIAM"/>
    <property type="match status" value="1"/>
</dbReference>
<keyword evidence="2 9" id="KW-0813">Transport</keyword>
<evidence type="ECO:0000256" key="7">
    <source>
        <dbReference type="ARBA" id="ARBA00023136"/>
    </source>
</evidence>
<evidence type="ECO:0000256" key="1">
    <source>
        <dbReference type="ARBA" id="ARBA00004429"/>
    </source>
</evidence>
<evidence type="ECO:0000313" key="12">
    <source>
        <dbReference type="Proteomes" id="UP001215503"/>
    </source>
</evidence>
<evidence type="ECO:0000256" key="6">
    <source>
        <dbReference type="ARBA" id="ARBA00022989"/>
    </source>
</evidence>
<dbReference type="Pfam" id="PF04290">
    <property type="entry name" value="DctQ"/>
    <property type="match status" value="1"/>
</dbReference>
<dbReference type="InterPro" id="IPR055348">
    <property type="entry name" value="DctQ"/>
</dbReference>
<reference evidence="11 12" key="1">
    <citation type="submission" date="2023-03" db="EMBL/GenBank/DDBJ databases">
        <title>Fodinicurvata sp. CAU 1616 isolated from sea sendiment.</title>
        <authorList>
            <person name="Kim W."/>
        </authorList>
    </citation>
    <scope>NUCLEOTIDE SEQUENCE [LARGE SCALE GENOMIC DNA]</scope>
    <source>
        <strain evidence="11 12">CAU 1616</strain>
    </source>
</reference>
<comment type="similarity">
    <text evidence="8 9">Belongs to the TRAP transporter small permease family.</text>
</comment>
<keyword evidence="4 9" id="KW-0997">Cell inner membrane</keyword>
<comment type="function">
    <text evidence="9">Part of the tripartite ATP-independent periplasmic (TRAP) transport system.</text>
</comment>
<comment type="caution">
    <text evidence="11">The sequence shown here is derived from an EMBL/GenBank/DDBJ whole genome shotgun (WGS) entry which is preliminary data.</text>
</comment>
<name>A0ABT5YN68_9PROT</name>
<feature type="transmembrane region" description="Helical" evidence="9">
    <location>
        <begin position="129"/>
        <end position="149"/>
    </location>
</feature>
<evidence type="ECO:0000313" key="11">
    <source>
        <dbReference type="EMBL" id="MDF2096421.1"/>
    </source>
</evidence>
<evidence type="ECO:0000256" key="4">
    <source>
        <dbReference type="ARBA" id="ARBA00022519"/>
    </source>
</evidence>
<evidence type="ECO:0000256" key="3">
    <source>
        <dbReference type="ARBA" id="ARBA00022475"/>
    </source>
</evidence>
<feature type="domain" description="Tripartite ATP-independent periplasmic transporters DctQ component" evidence="10">
    <location>
        <begin position="25"/>
        <end position="155"/>
    </location>
</feature>
<feature type="transmembrane region" description="Helical" evidence="9">
    <location>
        <begin position="49"/>
        <end position="66"/>
    </location>
</feature>
<evidence type="ECO:0000256" key="5">
    <source>
        <dbReference type="ARBA" id="ARBA00022692"/>
    </source>
</evidence>
<dbReference type="InterPro" id="IPR007387">
    <property type="entry name" value="TRAP_DctQ"/>
</dbReference>
<keyword evidence="12" id="KW-1185">Reference proteome</keyword>
<organism evidence="11 12">
    <name type="scientific">Aquibaculum arenosum</name>
    <dbReference type="NCBI Taxonomy" id="3032591"/>
    <lineage>
        <taxon>Bacteria</taxon>
        <taxon>Pseudomonadati</taxon>
        <taxon>Pseudomonadota</taxon>
        <taxon>Alphaproteobacteria</taxon>
        <taxon>Rhodospirillales</taxon>
        <taxon>Rhodovibrionaceae</taxon>
        <taxon>Aquibaculum</taxon>
    </lineage>
</organism>
<evidence type="ECO:0000256" key="2">
    <source>
        <dbReference type="ARBA" id="ARBA00022448"/>
    </source>
</evidence>
<feature type="transmembrane region" description="Helical" evidence="9">
    <location>
        <begin position="87"/>
        <end position="109"/>
    </location>
</feature>
<dbReference type="PANTHER" id="PTHR35011">
    <property type="entry name" value="2,3-DIKETO-L-GULONATE TRAP TRANSPORTER SMALL PERMEASE PROTEIN YIAM"/>
    <property type="match status" value="1"/>
</dbReference>
<evidence type="ECO:0000256" key="9">
    <source>
        <dbReference type="RuleBase" id="RU369079"/>
    </source>
</evidence>
<keyword evidence="5 9" id="KW-0812">Transmembrane</keyword>
<dbReference type="Proteomes" id="UP001215503">
    <property type="component" value="Unassembled WGS sequence"/>
</dbReference>
<protein>
    <recommendedName>
        <fullName evidence="9">TRAP transporter small permease protein</fullName>
    </recommendedName>
</protein>
<gene>
    <name evidence="11" type="ORF">P2G67_10580</name>
</gene>
<keyword evidence="3" id="KW-1003">Cell membrane</keyword>
<sequence>MTLERIEAAIARVLEIVALILMLTLVVVIAWSVVGRQVFHVSVPWSEEIGAGLLMWMVMLGAAATWSRRRHITIDVLLRRIGLRPRYALSIFIELASLLLFAVAFKGAFSMMSVSANNSTTALGISYSYLYLALVIGLGAMIIFSLLHLGRLLRRGPSMVAVTETETEWNTSSSS</sequence>
<keyword evidence="6 9" id="KW-1133">Transmembrane helix</keyword>
<feature type="transmembrane region" description="Helical" evidence="9">
    <location>
        <begin position="12"/>
        <end position="34"/>
    </location>
</feature>
<dbReference type="RefSeq" id="WP_275822838.1">
    <property type="nucleotide sequence ID" value="NZ_JARHUD010000006.1"/>
</dbReference>
<accession>A0ABT5YN68</accession>
<evidence type="ECO:0000256" key="8">
    <source>
        <dbReference type="ARBA" id="ARBA00038436"/>
    </source>
</evidence>